<sequence length="133" mass="15338">MRGNAGVQNIQRVFITDFYKLKIMVMIQQLNARVRALAANVPDIFKRAFKRTAFRAAVTGQIRHRNIAATDSFVGVYYRLRIGKQLIKRDMRRYRHKAGIANHTCDILGGMSVQAGEFHTVIPHAFYFGQHRF</sequence>
<dbReference type="EMBL" id="VSSQ01084141">
    <property type="protein sequence ID" value="MPN32242.1"/>
    <property type="molecule type" value="Genomic_DNA"/>
</dbReference>
<gene>
    <name evidence="1" type="ORF">SDC9_179718</name>
</gene>
<dbReference type="AlphaFoldDB" id="A0A645H1M6"/>
<name>A0A645H1M6_9ZZZZ</name>
<comment type="caution">
    <text evidence="1">The sequence shown here is derived from an EMBL/GenBank/DDBJ whole genome shotgun (WGS) entry which is preliminary data.</text>
</comment>
<organism evidence="1">
    <name type="scientific">bioreactor metagenome</name>
    <dbReference type="NCBI Taxonomy" id="1076179"/>
    <lineage>
        <taxon>unclassified sequences</taxon>
        <taxon>metagenomes</taxon>
        <taxon>ecological metagenomes</taxon>
    </lineage>
</organism>
<proteinExistence type="predicted"/>
<protein>
    <submittedName>
        <fullName evidence="1">Uncharacterized protein</fullName>
    </submittedName>
</protein>
<reference evidence="1" key="1">
    <citation type="submission" date="2019-08" db="EMBL/GenBank/DDBJ databases">
        <authorList>
            <person name="Kucharzyk K."/>
            <person name="Murdoch R.W."/>
            <person name="Higgins S."/>
            <person name="Loffler F."/>
        </authorList>
    </citation>
    <scope>NUCLEOTIDE SEQUENCE</scope>
</reference>
<evidence type="ECO:0000313" key="1">
    <source>
        <dbReference type="EMBL" id="MPN32242.1"/>
    </source>
</evidence>
<accession>A0A645H1M6</accession>